<dbReference type="EMBL" id="CYXT01000029">
    <property type="protein sequence ID" value="CUN15203.1"/>
    <property type="molecule type" value="Genomic_DNA"/>
</dbReference>
<gene>
    <name evidence="1" type="ORF">ERS852425_02953</name>
</gene>
<reference evidence="1 2" key="1">
    <citation type="submission" date="2015-09" db="EMBL/GenBank/DDBJ databases">
        <authorList>
            <consortium name="Pathogen Informatics"/>
        </authorList>
    </citation>
    <scope>NUCLEOTIDE SEQUENCE [LARGE SCALE GENOMIC DNA]</scope>
    <source>
        <strain evidence="1 2">2789STDY5608868</strain>
    </source>
</reference>
<dbReference type="AlphaFoldDB" id="A0A173UJH3"/>
<sequence>MGKMILITPNNDVKELEYPEGKNSWRQLQEHIGNGCSLLEHVVPNRLYTKIGGGSVIKNNEPGSKVSMLVDEEFLYHCNNIVSDMNHIASYLYETDLHGCPILGNALIVGEKYEDLGISFCAISDEQFNLIFPRLKDCEKKLKEERENR</sequence>
<name>A0A173UJH3_ANAHA</name>
<protein>
    <recommendedName>
        <fullName evidence="3">DUF3846 domain-containing protein</fullName>
    </recommendedName>
</protein>
<evidence type="ECO:0008006" key="3">
    <source>
        <dbReference type="Google" id="ProtNLM"/>
    </source>
</evidence>
<dbReference type="Proteomes" id="UP000095598">
    <property type="component" value="Unassembled WGS sequence"/>
</dbReference>
<accession>A0A173UJH3</accession>
<organism evidence="1 2">
    <name type="scientific">Anaerostipes hadrus</name>
    <dbReference type="NCBI Taxonomy" id="649756"/>
    <lineage>
        <taxon>Bacteria</taxon>
        <taxon>Bacillati</taxon>
        <taxon>Bacillota</taxon>
        <taxon>Clostridia</taxon>
        <taxon>Lachnospirales</taxon>
        <taxon>Lachnospiraceae</taxon>
        <taxon>Anaerostipes</taxon>
    </lineage>
</organism>
<proteinExistence type="predicted"/>
<evidence type="ECO:0000313" key="2">
    <source>
        <dbReference type="Proteomes" id="UP000095598"/>
    </source>
</evidence>
<dbReference type="RefSeq" id="WP_055259715.1">
    <property type="nucleotide sequence ID" value="NZ_CYXT01000029.1"/>
</dbReference>
<evidence type="ECO:0000313" key="1">
    <source>
        <dbReference type="EMBL" id="CUN15203.1"/>
    </source>
</evidence>